<accession>A0A8C7UQ68</accession>
<dbReference type="Pfam" id="PF07539">
    <property type="entry name" value="UTP20_N"/>
    <property type="match status" value="1"/>
</dbReference>
<dbReference type="Pfam" id="PF20416">
    <property type="entry name" value="UTP20"/>
    <property type="match status" value="1"/>
</dbReference>
<evidence type="ECO:0000259" key="3">
    <source>
        <dbReference type="Pfam" id="PF20416"/>
    </source>
</evidence>
<dbReference type="InterPro" id="IPR011989">
    <property type="entry name" value="ARM-like"/>
</dbReference>
<dbReference type="Pfam" id="PF23099">
    <property type="entry name" value="UTP20_C"/>
    <property type="match status" value="1"/>
</dbReference>
<proteinExistence type="predicted"/>
<feature type="region of interest" description="Disordered" evidence="1">
    <location>
        <begin position="861"/>
        <end position="897"/>
    </location>
</feature>
<dbReference type="PANTHER" id="PTHR17695:SF11">
    <property type="entry name" value="SMALL SUBUNIT PROCESSOME COMPONENT 20 HOMOLOG"/>
    <property type="match status" value="1"/>
</dbReference>
<feature type="compositionally biased region" description="Acidic residues" evidence="1">
    <location>
        <begin position="876"/>
        <end position="887"/>
    </location>
</feature>
<feature type="compositionally biased region" description="Acidic residues" evidence="1">
    <location>
        <begin position="2588"/>
        <end position="2601"/>
    </location>
</feature>
<evidence type="ECO:0000259" key="4">
    <source>
        <dbReference type="Pfam" id="PF23099"/>
    </source>
</evidence>
<feature type="compositionally biased region" description="Acidic residues" evidence="1">
    <location>
        <begin position="1685"/>
        <end position="1700"/>
    </location>
</feature>
<dbReference type="Ensembl" id="ENSOMYT00000105844.2">
    <property type="protein sequence ID" value="ENSOMYP00000097446.2"/>
    <property type="gene ID" value="ENSOMYG00000044291.2"/>
</dbReference>
<reference evidence="5" key="1">
    <citation type="submission" date="2020-07" db="EMBL/GenBank/DDBJ databases">
        <title>A long reads based de novo assembly of the rainbow trout Arlee double haploid line genome.</title>
        <authorList>
            <person name="Gao G."/>
            <person name="Palti Y."/>
        </authorList>
    </citation>
    <scope>NUCLEOTIDE SEQUENCE [LARGE SCALE GENOMIC DNA]</scope>
</reference>
<dbReference type="Proteomes" id="UP000694395">
    <property type="component" value="Chromosome 21"/>
</dbReference>
<feature type="domain" description="U3 small nucleolar RNA-associated protein 20 C-terminal" evidence="4">
    <location>
        <begin position="2359"/>
        <end position="2751"/>
    </location>
</feature>
<feature type="domain" description="U3 small nucleolar RNA-associated protein 20 N-terminal" evidence="2">
    <location>
        <begin position="898"/>
        <end position="1516"/>
    </location>
</feature>
<dbReference type="GO" id="GO:0032040">
    <property type="term" value="C:small-subunit processome"/>
    <property type="evidence" value="ECO:0007669"/>
    <property type="project" value="TreeGrafter"/>
</dbReference>
<gene>
    <name evidence="5" type="primary">utp20</name>
</gene>
<dbReference type="InterPro" id="IPR011430">
    <property type="entry name" value="UTP20_N"/>
</dbReference>
<protein>
    <submittedName>
        <fullName evidence="5">UTP20 small subunit processome component</fullName>
    </submittedName>
</protein>
<sequence>MKIKSKSSYHKSENTFRFLTFAERLANVNIDVIHRIDRAGSYEEEVDTYFSEGLTKWRDLNLTEHFTTFLREVSNKSQSFNLLVFHQRSIVESLKTHLSTKNSLACQPLLDLVVQLARDLQMDFYPHFPDFFVIITSLLETQDTEILEWAFTCLSYLYKYLWRLMVKDMTKMYSLYSTLLAHKKEHIRKFAAESFSFLMRKVPDLDALLNHMFLDLEEHPGKAEGVGQLLFEMCKGVRNMFHSCAGTALPIALRKLGPSADHEVSLPWDAVREALDQMAQAAANHVEKEHFLVMWESLQVKEHFYLTTGSASDHLERLLFILHTLVGHRNGAKITKPDAVCQLLQTPALPGPCCRLVLQIISSLLLGENVSLPNTLTQDTVKKVFSSGMDQDLILEFTKEMFTMKQFEQFFLPSLLQYLEGFFSSLDSVSRHSAMEVLVSLILAKAPPPTDGSMAFETYPLVFTGKNPGKEPGDGTEKVSVPELILSLISLPQDPNQTITDLSLPWAALVLLPHLRPLAAGCVVPSLTALLNRLLLNVEREALGKGGLFVARQALSSLLSLNGSAEVLSLVPVERVKPIIQKFPTDMSALLLGDLYYTRLSVNGCSEHLSHGALLDLHQMLHVNLSSNSSKIRLLTLRILTHFEADLKPSEDSVEVQPVFAVCFQAELVPASVQDYREKLLHLRKLRHDLVERSLPRGTQGTFQQVPLRYLMSMLFVNFKPLWDPVIELIVTHARGMDNKEFWRVYHEQLELVAGLAEKELREGDDDADDEDGGSALQGEPGCDVIESGDVGVLFLQRLKMTSEPSERTDFTNFRGLLWRAMALVPDRVEPRSRELSPLLLRFIRNEFYQADLLVAPTQDLRKRSSPAAMEASTVGEEEENREEEEDRPERKMPPKRAAAKQLIAHLKVFAKFTNPRSLYLENSLNELYTQLLCHQDQQIQRAALECVLTYKDPNVLPYKENLERLLDDKHFKDEIVHFNISEEQAMVDASHRAQLIPLLMRVLFGRMRSKTGSKFQGKSGAMQRSSVVLRFLAGCQSEELGMFIDLLLEPVCHHGQGLCLAAVDKAISETDFSAVLPLGRQHSLLNIVNTVISKLGHLINTHLPRVLQILLCVTASVSTILNQREQAGCIAPLKNLRRLGVLRIQDFFDGFDSYSFTPDELDAVFQAIVWPQVCRLPTESPYSPTPLLKLIHVWSKNPRYFPLLAKQKSGHPECDILLNVFALLSAKNVSTQTVAMVMDIAESLVTTKDLLVSEGEEAELSVNGSVFPQPPEGHLKQGARLLQPHISTLLQYLSGIVRNSVRLKKKKFRSQVAKELNILSKLSRFVSDKDQSSVLIRLLLPYLQKARNPQETEIDILSTVQNLLRQCSNPASFLKPISRLFSILHNKLPRQALTSVFQTLGDLERGLKYITDTALNAFDSRHLDEVYFDVRLTAFQEATRRINDMDTLDMNFIYTMMHNCFASFEIGDMSLADNATLCLSAVLTRLAAVGRGDEDYKEIVQYTILDAVRKGLRSKTESVQHDYTTVLACLVKTFPTRRDFRDLVQLTDYNDPESDFFEHMKHIQIHRRGRALRKFAKQLTEGTVVMSSRSLQTYIMPYAMTALFDEKMLKNEGMTSASVEVIGAVCRRLTWSKYLYYLKHFVHILQTGQAEQKLAVSLLVTVLEAFHFDHDTLEREMEAEDVAAVESEESDTEEAMETETDTKTTTIETATVVTMDTGAAETVEGVAMETTATESIEEPKAVPARKPTPSTTAAPSGLPQSKAELEALITSIHATVQNAVLPRLHKCLTVKRDEECKAVKSKDVKEEEVARVPIAFAMVKLMQTLPSTVMDVNLPGILMKMCVLLRNRFQEIRDVARNTLIKIVETLGVKYLQYLLKEMKSILVKGYQVHVLTFTVYQLLSHLAPKLKPGDLDHCMGLLIDIFNSELFGAVAEEKEVKGIVSKLMEARHSKSMDSYEFLGQYSGKDRVIQLILPMKDILENTANLKTARRAHAVLKRIVSGLLVNQAMDHQAVLLLSHGLVSESLPLVTKDKKPQAPPDPRLPPPSCLLLPPTPKRGGLKAPVSSRTNMHILVDTGLRLLHMSLKKSKVNSSEASALEMLDPFFALLLDCLNSMHVKVITEALLAFTFLLRFSLPAVEQNAGQLTKQLFVLLKDYSKAGAARGENFQLVQNCFKSITILVKNTKTHKITETQLQVLLGYAEEDIYDQSRQATAFGLLKAILSRKLVVPEMEELMKKVAKLSVTGQNGMIRVQCRHKYILDYPLGKKLRSHLDFIVAQLSYEFDTGREAALELMAYIFQTFPQNLLLQHSGLFFVPLALAMVNDDSARCKKMAAVAIKSLLSQLDHLVFLYGSNKVSLRRLGAQVCGLFVEVEGVQFGRRLDALLPLIEKEIHPNNFEDIEEEQDEKAADRLLFSYLTLVTKLTKDCSLLELSKPQDTLTNILGHVETHLRYPHCWVWLTASQLFGQLFAAHRPDQLVAHWREETTEKGSAKNTTTPEPVATTFLTTNLDKKMRELVLSFCHQLQSKYLDTSTGEQVIKNLLFVAKVIYLISPESEIPPAREVEEGGEEEEMENGGELENDGEKGDEEKEEEKQEEEEDEKDDRPPSLLWMMKKLSLMAKREAADTPKIPLKRTCVFKFLGAIAVDLGKDRLGPYLTTIIAPLYRELDSTYADQDPTLKNLSQELIELLKKQVGLQTFSLAFSAVQKDASQRRANRKKHKAMQAVANPDIAARKKLKKHKNKIEAKKRKIEFLRPGYKAKRQRNSLKDLAMVK</sequence>
<feature type="region of interest" description="Disordered" evidence="1">
    <location>
        <begin position="1731"/>
        <end position="1760"/>
    </location>
</feature>
<feature type="compositionally biased region" description="Acidic residues" evidence="1">
    <location>
        <begin position="763"/>
        <end position="773"/>
    </location>
</feature>
<evidence type="ECO:0000256" key="1">
    <source>
        <dbReference type="SAM" id="MobiDB-lite"/>
    </source>
</evidence>
<dbReference type="InterPro" id="IPR057525">
    <property type="entry name" value="UTP20_C"/>
</dbReference>
<feature type="region of interest" description="Disordered" evidence="1">
    <location>
        <begin position="2559"/>
        <end position="2606"/>
    </location>
</feature>
<reference evidence="5" key="2">
    <citation type="submission" date="2025-08" db="UniProtKB">
        <authorList>
            <consortium name="Ensembl"/>
        </authorList>
    </citation>
    <scope>IDENTIFICATION</scope>
</reference>
<feature type="compositionally biased region" description="Acidic residues" evidence="1">
    <location>
        <begin position="2565"/>
        <end position="2580"/>
    </location>
</feature>
<feature type="region of interest" description="Disordered" evidence="1">
    <location>
        <begin position="763"/>
        <end position="782"/>
    </location>
</feature>
<dbReference type="InterPro" id="IPR016024">
    <property type="entry name" value="ARM-type_fold"/>
</dbReference>
<dbReference type="PANTHER" id="PTHR17695">
    <property type="entry name" value="SMALL SUBUNIT PROCESSOME COMPONENT 20 HOMOLOG"/>
    <property type="match status" value="1"/>
</dbReference>
<dbReference type="InterPro" id="IPR046523">
    <property type="entry name" value="UTP20_dom"/>
</dbReference>
<feature type="region of interest" description="Disordered" evidence="1">
    <location>
        <begin position="1685"/>
        <end position="1704"/>
    </location>
</feature>
<evidence type="ECO:0000313" key="6">
    <source>
        <dbReference type="Proteomes" id="UP000694395"/>
    </source>
</evidence>
<dbReference type="SUPFAM" id="SSF48371">
    <property type="entry name" value="ARM repeat"/>
    <property type="match status" value="2"/>
</dbReference>
<dbReference type="GeneTree" id="ENSGT00390000016813"/>
<dbReference type="GO" id="GO:0030686">
    <property type="term" value="C:90S preribosome"/>
    <property type="evidence" value="ECO:0007669"/>
    <property type="project" value="TreeGrafter"/>
</dbReference>
<evidence type="ECO:0000313" key="5">
    <source>
        <dbReference type="Ensembl" id="ENSOMYP00000097446.2"/>
    </source>
</evidence>
<name>A0A8C7UQ68_ONCMY</name>
<dbReference type="InterPro" id="IPR052575">
    <property type="entry name" value="SSU_processome_comp_20"/>
</dbReference>
<organism evidence="5 6">
    <name type="scientific">Oncorhynchus mykiss</name>
    <name type="common">Rainbow trout</name>
    <name type="synonym">Salmo gairdneri</name>
    <dbReference type="NCBI Taxonomy" id="8022"/>
    <lineage>
        <taxon>Eukaryota</taxon>
        <taxon>Metazoa</taxon>
        <taxon>Chordata</taxon>
        <taxon>Craniata</taxon>
        <taxon>Vertebrata</taxon>
        <taxon>Euteleostomi</taxon>
        <taxon>Actinopterygii</taxon>
        <taxon>Neopterygii</taxon>
        <taxon>Teleostei</taxon>
        <taxon>Protacanthopterygii</taxon>
        <taxon>Salmoniformes</taxon>
        <taxon>Salmonidae</taxon>
        <taxon>Salmoninae</taxon>
        <taxon>Oncorhynchus</taxon>
    </lineage>
</organism>
<evidence type="ECO:0000259" key="2">
    <source>
        <dbReference type="Pfam" id="PF07539"/>
    </source>
</evidence>
<keyword evidence="6" id="KW-1185">Reference proteome</keyword>
<feature type="domain" description="U3 small nucleolar RNA-associated protein 20" evidence="3">
    <location>
        <begin position="1803"/>
        <end position="2022"/>
    </location>
</feature>
<dbReference type="Gene3D" id="1.25.10.10">
    <property type="entry name" value="Leucine-rich Repeat Variant"/>
    <property type="match status" value="2"/>
</dbReference>
<reference evidence="5" key="3">
    <citation type="submission" date="2025-09" db="UniProtKB">
        <authorList>
            <consortium name="Ensembl"/>
        </authorList>
    </citation>
    <scope>IDENTIFICATION</scope>
</reference>